<evidence type="ECO:0000259" key="4">
    <source>
        <dbReference type="Pfam" id="PF16573"/>
    </source>
</evidence>
<dbReference type="InterPro" id="IPR038238">
    <property type="entry name" value="Clp1_C_sf"/>
</dbReference>
<organism evidence="6">
    <name type="scientific">Blastocystis hominis</name>
    <dbReference type="NCBI Taxonomy" id="12968"/>
    <lineage>
        <taxon>Eukaryota</taxon>
        <taxon>Sar</taxon>
        <taxon>Stramenopiles</taxon>
        <taxon>Bigyra</taxon>
        <taxon>Opalozoa</taxon>
        <taxon>Opalinata</taxon>
        <taxon>Blastocystidae</taxon>
        <taxon>Blastocystis</taxon>
    </lineage>
</organism>
<keyword evidence="7" id="KW-1185">Reference proteome</keyword>
<protein>
    <submittedName>
        <fullName evidence="6">Uncharacterized protein</fullName>
    </submittedName>
</protein>
<dbReference type="EMBL" id="FN668638">
    <property type="protein sequence ID" value="CBK20014.2"/>
    <property type="molecule type" value="Genomic_DNA"/>
</dbReference>
<dbReference type="GO" id="GO:0006388">
    <property type="term" value="P:tRNA splicing, via endonucleolytic cleavage and ligation"/>
    <property type="evidence" value="ECO:0007669"/>
    <property type="project" value="TreeGrafter"/>
</dbReference>
<dbReference type="GO" id="GO:0031124">
    <property type="term" value="P:mRNA 3'-end processing"/>
    <property type="evidence" value="ECO:0007669"/>
    <property type="project" value="InterPro"/>
</dbReference>
<evidence type="ECO:0000259" key="5">
    <source>
        <dbReference type="Pfam" id="PF16575"/>
    </source>
</evidence>
<dbReference type="Proteomes" id="UP000008312">
    <property type="component" value="Unassembled WGS sequence"/>
</dbReference>
<dbReference type="Pfam" id="PF16575">
    <property type="entry name" value="CLP1_P"/>
    <property type="match status" value="1"/>
</dbReference>
<dbReference type="GO" id="GO:0005524">
    <property type="term" value="F:ATP binding"/>
    <property type="evidence" value="ECO:0007669"/>
    <property type="project" value="UniProtKB-KW"/>
</dbReference>
<evidence type="ECO:0000256" key="1">
    <source>
        <dbReference type="ARBA" id="ARBA00022741"/>
    </source>
</evidence>
<dbReference type="InterPro" id="IPR010655">
    <property type="entry name" value="Clp1_C"/>
</dbReference>
<name>D8LW25_BLAHO</name>
<evidence type="ECO:0000313" key="6">
    <source>
        <dbReference type="EMBL" id="CBK20014.2"/>
    </source>
</evidence>
<dbReference type="PANTHER" id="PTHR12755:SF6">
    <property type="entry name" value="POLYRIBONUCLEOTIDE 5'-HYDROXYL-KINASE CLP1"/>
    <property type="match status" value="1"/>
</dbReference>
<dbReference type="InterPro" id="IPR032324">
    <property type="entry name" value="Clp1_N"/>
</dbReference>
<dbReference type="Pfam" id="PF06807">
    <property type="entry name" value="Clp1"/>
    <property type="match status" value="1"/>
</dbReference>
<dbReference type="Gene3D" id="2.40.30.330">
    <property type="entry name" value="Pre-mRNA cleavage complex subunit Clp1, C-terminal domain"/>
    <property type="match status" value="1"/>
</dbReference>
<evidence type="ECO:0000259" key="3">
    <source>
        <dbReference type="Pfam" id="PF06807"/>
    </source>
</evidence>
<dbReference type="InterPro" id="IPR045116">
    <property type="entry name" value="Clp1/Grc3"/>
</dbReference>
<sequence>MNTSNYDIRQGNELRIQCDKGEPVTIEAIQGSVEVNGCKLLHKQVFANLSFGIYAWDDSKVSIQGSIKKSYLATSSLVPYCVDVHQKLQAEREKVSPYTARKAPRVLILGPQLVDIFSIARTLVEYAVRCGESLLYLDFDVRKGNITVPGCMSATVCTREAHLATNAQNYVLSPTVEFFGFQKCMDNYQLFRSCMNALLDRVEERMRVDEAVQHGGIIVNGGSWYSEDGSLPLLKELMDRLQFDLVLILQDSPIKVGSGRFPSLSVKMFPPVDHLWSKPEQDMLECNMAIDWYFYGVAEENFYLANPNQLTRPMDELTIVSFADQREMEETNKIAPEARSTEAWLKPMPVPIEKLPNQILAVTDAKSVDEVRKASVLGFVFVAGVDLSRKMLKLVTPAGGDLPGTILVKGRIEWSNS</sequence>
<keyword evidence="1" id="KW-0547">Nucleotide-binding</keyword>
<dbReference type="InterPro" id="IPR027417">
    <property type="entry name" value="P-loop_NTPase"/>
</dbReference>
<dbReference type="RefSeq" id="XP_012894062.1">
    <property type="nucleotide sequence ID" value="XM_013038608.1"/>
</dbReference>
<feature type="domain" description="Clp1 P-loop" evidence="5">
    <location>
        <begin position="118"/>
        <end position="252"/>
    </location>
</feature>
<dbReference type="Gene3D" id="2.60.120.1030">
    <property type="entry name" value="Clp1, DNA binding domain"/>
    <property type="match status" value="1"/>
</dbReference>
<reference evidence="6" key="1">
    <citation type="submission" date="2010-02" db="EMBL/GenBank/DDBJ databases">
        <title>Sequencing and annotation of the Blastocystis hominis genome.</title>
        <authorList>
            <person name="Wincker P."/>
        </authorList>
    </citation>
    <scope>NUCLEOTIDE SEQUENCE</scope>
    <source>
        <strain evidence="6">Singapore isolate B</strain>
    </source>
</reference>
<dbReference type="InterPro" id="IPR038239">
    <property type="entry name" value="Clp1_N_sf"/>
</dbReference>
<keyword evidence="2" id="KW-0067">ATP-binding</keyword>
<accession>D8LW25</accession>
<evidence type="ECO:0000313" key="7">
    <source>
        <dbReference type="Proteomes" id="UP000008312"/>
    </source>
</evidence>
<dbReference type="AlphaFoldDB" id="D8LW25"/>
<dbReference type="GeneID" id="24917717"/>
<proteinExistence type="predicted"/>
<dbReference type="OrthoDB" id="258143at2759"/>
<dbReference type="Gene3D" id="3.40.50.300">
    <property type="entry name" value="P-loop containing nucleotide triphosphate hydrolases"/>
    <property type="match status" value="1"/>
</dbReference>
<dbReference type="InParanoid" id="D8LW25"/>
<dbReference type="InterPro" id="IPR032319">
    <property type="entry name" value="CLP1_P"/>
</dbReference>
<dbReference type="Pfam" id="PF16573">
    <property type="entry name" value="CLP1_N"/>
    <property type="match status" value="1"/>
</dbReference>
<feature type="domain" description="Clp1 C-terminal" evidence="3">
    <location>
        <begin position="307"/>
        <end position="415"/>
    </location>
</feature>
<gene>
    <name evidence="6" type="ORF">GSBLH_T00000406001</name>
</gene>
<dbReference type="GO" id="GO:0051731">
    <property type="term" value="F:polynucleotide 5'-hydroxyl-kinase activity"/>
    <property type="evidence" value="ECO:0007669"/>
    <property type="project" value="InterPro"/>
</dbReference>
<dbReference type="GO" id="GO:0005634">
    <property type="term" value="C:nucleus"/>
    <property type="evidence" value="ECO:0007669"/>
    <property type="project" value="TreeGrafter"/>
</dbReference>
<dbReference type="PANTHER" id="PTHR12755">
    <property type="entry name" value="CLEAVAGE/POLYADENYLATION FACTOR IA SUBUNIT CLP1P"/>
    <property type="match status" value="1"/>
</dbReference>
<feature type="domain" description="Clp1 N-terminal" evidence="4">
    <location>
        <begin position="8"/>
        <end position="94"/>
    </location>
</feature>
<evidence type="ECO:0000256" key="2">
    <source>
        <dbReference type="ARBA" id="ARBA00022840"/>
    </source>
</evidence>